<keyword evidence="4 10" id="KW-1133">Transmembrane helix</keyword>
<feature type="transmembrane region" description="Helical" evidence="10">
    <location>
        <begin position="271"/>
        <end position="296"/>
    </location>
</feature>
<feature type="transmembrane region" description="Helical" evidence="10">
    <location>
        <begin position="182"/>
        <end position="206"/>
    </location>
</feature>
<protein>
    <submittedName>
        <fullName evidence="12">Beta-2 adrenergic receptor</fullName>
    </submittedName>
</protein>
<feature type="domain" description="G-protein coupled receptors family 1 profile" evidence="11">
    <location>
        <begin position="37"/>
        <end position="325"/>
    </location>
</feature>
<evidence type="ECO:0000256" key="4">
    <source>
        <dbReference type="ARBA" id="ARBA00022989"/>
    </source>
</evidence>
<organism evidence="12 13">
    <name type="scientific">Holothuria leucospilota</name>
    <name type="common">Black long sea cucumber</name>
    <name type="synonym">Mertensiothuria leucospilota</name>
    <dbReference type="NCBI Taxonomy" id="206669"/>
    <lineage>
        <taxon>Eukaryota</taxon>
        <taxon>Metazoa</taxon>
        <taxon>Echinodermata</taxon>
        <taxon>Eleutherozoa</taxon>
        <taxon>Echinozoa</taxon>
        <taxon>Holothuroidea</taxon>
        <taxon>Aspidochirotacea</taxon>
        <taxon>Aspidochirotida</taxon>
        <taxon>Holothuriidae</taxon>
        <taxon>Holothuria</taxon>
    </lineage>
</organism>
<feature type="compositionally biased region" description="Low complexity" evidence="9">
    <location>
        <begin position="232"/>
        <end position="248"/>
    </location>
</feature>
<dbReference type="OrthoDB" id="10011262at2759"/>
<evidence type="ECO:0000259" key="11">
    <source>
        <dbReference type="PROSITE" id="PS50262"/>
    </source>
</evidence>
<evidence type="ECO:0000256" key="9">
    <source>
        <dbReference type="SAM" id="MobiDB-lite"/>
    </source>
</evidence>
<dbReference type="PRINTS" id="PR00237">
    <property type="entry name" value="GPCRRHODOPSN"/>
</dbReference>
<evidence type="ECO:0000256" key="8">
    <source>
        <dbReference type="ARBA" id="ARBA00023224"/>
    </source>
</evidence>
<dbReference type="Gene3D" id="1.20.1070.10">
    <property type="entry name" value="Rhodopsin 7-helix transmembrane proteins"/>
    <property type="match status" value="1"/>
</dbReference>
<feature type="transmembrane region" description="Helical" evidence="10">
    <location>
        <begin position="135"/>
        <end position="159"/>
    </location>
</feature>
<feature type="compositionally biased region" description="Polar residues" evidence="9">
    <location>
        <begin position="219"/>
        <end position="231"/>
    </location>
</feature>
<keyword evidence="13" id="KW-1185">Reference proteome</keyword>
<evidence type="ECO:0000256" key="10">
    <source>
        <dbReference type="SAM" id="Phobius"/>
    </source>
</evidence>
<name>A0A9Q1H984_HOLLE</name>
<feature type="transmembrane region" description="Helical" evidence="10">
    <location>
        <begin position="92"/>
        <end position="114"/>
    </location>
</feature>
<feature type="region of interest" description="Disordered" evidence="9">
    <location>
        <begin position="219"/>
        <end position="250"/>
    </location>
</feature>
<evidence type="ECO:0000313" key="13">
    <source>
        <dbReference type="Proteomes" id="UP001152320"/>
    </source>
</evidence>
<evidence type="ECO:0000256" key="7">
    <source>
        <dbReference type="ARBA" id="ARBA00023170"/>
    </source>
</evidence>
<proteinExistence type="predicted"/>
<dbReference type="Proteomes" id="UP001152320">
    <property type="component" value="Chromosome 6"/>
</dbReference>
<evidence type="ECO:0000256" key="3">
    <source>
        <dbReference type="ARBA" id="ARBA00022692"/>
    </source>
</evidence>
<sequence>MNSTKVTVLNGIEEVTHRLLLSTLFTAGPVIFLGSFGNICVIVVFIRKKGLRTTSISLTVALMFFSLNLIGCAYPVQCLLDLFFFTSQPWCYMIGSILPTASVQVTVCLFVLTVERYIAIVHPFMAGNLFTTKRVTLIAAFIALYSYSFSYGIGALVWIGKGELWRQTRRCNWLFVTPSKNLILATMLHWMILIPIMVILFAHLFITVRRHIRSISSVQPATSQAPSQPVLSSPTNSRNENTRSNNHSALRISETLRRRTNRRMLREAKSALRLFFVLVIYICNWVPFTIFVVTGVLSEENVSPMQYVLLHTSVYSAGAIAPYIYGFGNRRIFREIKVMILPRSCTTLADDSGNTVHFISTRTTRQDTREIDED</sequence>
<feature type="transmembrane region" description="Helical" evidence="10">
    <location>
        <begin position="58"/>
        <end position="86"/>
    </location>
</feature>
<dbReference type="Pfam" id="PF00001">
    <property type="entry name" value="7tm_1"/>
    <property type="match status" value="1"/>
</dbReference>
<reference evidence="12" key="1">
    <citation type="submission" date="2021-10" db="EMBL/GenBank/DDBJ databases">
        <title>Tropical sea cucumber genome reveals ecological adaptation and Cuvierian tubules defense mechanism.</title>
        <authorList>
            <person name="Chen T."/>
        </authorList>
    </citation>
    <scope>NUCLEOTIDE SEQUENCE</scope>
    <source>
        <strain evidence="12">Nanhai2018</strain>
        <tissue evidence="12">Muscle</tissue>
    </source>
</reference>
<keyword evidence="6 10" id="KW-0472">Membrane</keyword>
<dbReference type="GO" id="GO:0005886">
    <property type="term" value="C:plasma membrane"/>
    <property type="evidence" value="ECO:0007669"/>
    <property type="project" value="UniProtKB-SubCell"/>
</dbReference>
<keyword evidence="7 12" id="KW-0675">Receptor</keyword>
<dbReference type="CDD" id="cd00637">
    <property type="entry name" value="7tm_classA_rhodopsin-like"/>
    <property type="match status" value="1"/>
</dbReference>
<dbReference type="PROSITE" id="PS50262">
    <property type="entry name" value="G_PROTEIN_RECEP_F1_2"/>
    <property type="match status" value="1"/>
</dbReference>
<feature type="transmembrane region" description="Helical" evidence="10">
    <location>
        <begin position="20"/>
        <end position="46"/>
    </location>
</feature>
<comment type="caution">
    <text evidence="12">The sequence shown here is derived from an EMBL/GenBank/DDBJ whole genome shotgun (WGS) entry which is preliminary data.</text>
</comment>
<dbReference type="SMART" id="SM01381">
    <property type="entry name" value="7TM_GPCR_Srsx"/>
    <property type="match status" value="1"/>
</dbReference>
<evidence type="ECO:0000256" key="2">
    <source>
        <dbReference type="ARBA" id="ARBA00022475"/>
    </source>
</evidence>
<dbReference type="GO" id="GO:0004930">
    <property type="term" value="F:G protein-coupled receptor activity"/>
    <property type="evidence" value="ECO:0007669"/>
    <property type="project" value="UniProtKB-KW"/>
</dbReference>
<dbReference type="EMBL" id="JAIZAY010000006">
    <property type="protein sequence ID" value="KAJ8040542.1"/>
    <property type="molecule type" value="Genomic_DNA"/>
</dbReference>
<dbReference type="SUPFAM" id="SSF81321">
    <property type="entry name" value="Family A G protein-coupled receptor-like"/>
    <property type="match status" value="1"/>
</dbReference>
<dbReference type="InterPro" id="IPR000276">
    <property type="entry name" value="GPCR_Rhodpsn"/>
</dbReference>
<keyword evidence="8" id="KW-0807">Transducer</keyword>
<keyword evidence="3 10" id="KW-0812">Transmembrane</keyword>
<dbReference type="PANTHER" id="PTHR22752">
    <property type="entry name" value="G PROTEIN-COUPLED RECEPTOR"/>
    <property type="match status" value="1"/>
</dbReference>
<feature type="transmembrane region" description="Helical" evidence="10">
    <location>
        <begin position="308"/>
        <end position="327"/>
    </location>
</feature>
<evidence type="ECO:0000256" key="1">
    <source>
        <dbReference type="ARBA" id="ARBA00004651"/>
    </source>
</evidence>
<evidence type="ECO:0000256" key="5">
    <source>
        <dbReference type="ARBA" id="ARBA00023040"/>
    </source>
</evidence>
<dbReference type="InterPro" id="IPR017452">
    <property type="entry name" value="GPCR_Rhodpsn_7TM"/>
</dbReference>
<accession>A0A9Q1H984</accession>
<evidence type="ECO:0000256" key="6">
    <source>
        <dbReference type="ARBA" id="ARBA00023136"/>
    </source>
</evidence>
<evidence type="ECO:0000313" key="12">
    <source>
        <dbReference type="EMBL" id="KAJ8040542.1"/>
    </source>
</evidence>
<dbReference type="AlphaFoldDB" id="A0A9Q1H984"/>
<gene>
    <name evidence="12" type="ORF">HOLleu_14864</name>
</gene>
<keyword evidence="5" id="KW-0297">G-protein coupled receptor</keyword>
<keyword evidence="2" id="KW-1003">Cell membrane</keyword>
<comment type="subcellular location">
    <subcellularLocation>
        <location evidence="1">Cell membrane</location>
        <topology evidence="1">Multi-pass membrane protein</topology>
    </subcellularLocation>
</comment>